<feature type="transmembrane region" description="Helical" evidence="7">
    <location>
        <begin position="32"/>
        <end position="52"/>
    </location>
</feature>
<dbReference type="OrthoDB" id="9781411at2"/>
<feature type="transmembrane region" description="Helical" evidence="7">
    <location>
        <begin position="426"/>
        <end position="451"/>
    </location>
</feature>
<evidence type="ECO:0000256" key="4">
    <source>
        <dbReference type="ARBA" id="ARBA00022692"/>
    </source>
</evidence>
<evidence type="ECO:0000313" key="9">
    <source>
        <dbReference type="EMBL" id="OXL16378.1"/>
    </source>
</evidence>
<feature type="transmembrane region" description="Helical" evidence="7">
    <location>
        <begin position="273"/>
        <end position="292"/>
    </location>
</feature>
<feature type="transmembrane region" description="Helical" evidence="7">
    <location>
        <begin position="190"/>
        <end position="209"/>
    </location>
</feature>
<keyword evidence="5 7" id="KW-1133">Transmembrane helix</keyword>
<comment type="subcellular location">
    <subcellularLocation>
        <location evidence="1">Membrane</location>
        <topology evidence="1">Multi-pass membrane protein</topology>
    </subcellularLocation>
</comment>
<keyword evidence="4 7" id="KW-0812">Transmembrane</keyword>
<feature type="transmembrane region" description="Helical" evidence="7">
    <location>
        <begin position="471"/>
        <end position="488"/>
    </location>
</feature>
<feature type="transmembrane region" description="Helical" evidence="7">
    <location>
        <begin position="519"/>
        <end position="537"/>
    </location>
</feature>
<dbReference type="GO" id="GO:0016020">
    <property type="term" value="C:membrane"/>
    <property type="evidence" value="ECO:0007669"/>
    <property type="project" value="UniProtKB-SubCell"/>
</dbReference>
<dbReference type="Proteomes" id="UP000215188">
    <property type="component" value="Unassembled WGS sequence"/>
</dbReference>
<dbReference type="PANTHER" id="PTHR42751:SF3">
    <property type="entry name" value="SODIUM_GLUTAMATE SYMPORTER"/>
    <property type="match status" value="1"/>
</dbReference>
<dbReference type="RefSeq" id="WP_089515404.1">
    <property type="nucleotide sequence ID" value="NZ_NJGG01000001.1"/>
</dbReference>
<feature type="transmembrane region" description="Helical" evidence="7">
    <location>
        <begin position="87"/>
        <end position="107"/>
    </location>
</feature>
<evidence type="ECO:0000256" key="5">
    <source>
        <dbReference type="ARBA" id="ARBA00022989"/>
    </source>
</evidence>
<dbReference type="Pfam" id="PF00999">
    <property type="entry name" value="Na_H_Exchanger"/>
    <property type="match status" value="1"/>
</dbReference>
<keyword evidence="3" id="KW-0813">Transport</keyword>
<feature type="domain" description="Cation/H+ exchanger transmembrane" evidence="8">
    <location>
        <begin position="14"/>
        <end position="377"/>
    </location>
</feature>
<feature type="transmembrane region" description="Helical" evidence="7">
    <location>
        <begin position="298"/>
        <end position="319"/>
    </location>
</feature>
<dbReference type="InterPro" id="IPR038770">
    <property type="entry name" value="Na+/solute_symporter_sf"/>
</dbReference>
<comment type="similarity">
    <text evidence="2">Belongs to the monovalent cation:proton antiporter 2 (CPA2) transporter (TC 2.A.37) family.</text>
</comment>
<feature type="transmembrane region" description="Helical" evidence="7">
    <location>
        <begin position="543"/>
        <end position="564"/>
    </location>
</feature>
<reference evidence="9 10" key="1">
    <citation type="submission" date="2017-06" db="EMBL/GenBank/DDBJ databases">
        <title>Reclassification of a Polynucleobacter cosmopolitanus strain isolated from tropical Lake Victoria as Polynucleobacter victoriensis comb. nov.</title>
        <authorList>
            <person name="Hahn M.W."/>
        </authorList>
    </citation>
    <scope>NUCLEOTIDE SEQUENCE [LARGE SCALE GENOMIC DNA]</scope>
    <source>
        <strain evidence="9 10">MWH-MoIso2</strain>
    </source>
</reference>
<evidence type="ECO:0000256" key="2">
    <source>
        <dbReference type="ARBA" id="ARBA00005551"/>
    </source>
</evidence>
<keyword evidence="10" id="KW-1185">Reference proteome</keyword>
<organism evidence="9 10">
    <name type="scientific">Polynucleobacter cosmopolitanus</name>
    <dbReference type="NCBI Taxonomy" id="351345"/>
    <lineage>
        <taxon>Bacteria</taxon>
        <taxon>Pseudomonadati</taxon>
        <taxon>Pseudomonadota</taxon>
        <taxon>Betaproteobacteria</taxon>
        <taxon>Burkholderiales</taxon>
        <taxon>Burkholderiaceae</taxon>
        <taxon>Polynucleobacter</taxon>
    </lineage>
</organism>
<dbReference type="EMBL" id="NJGG01000001">
    <property type="protein sequence ID" value="OXL16378.1"/>
    <property type="molecule type" value="Genomic_DNA"/>
</dbReference>
<evidence type="ECO:0000256" key="7">
    <source>
        <dbReference type="SAM" id="Phobius"/>
    </source>
</evidence>
<dbReference type="GO" id="GO:0015297">
    <property type="term" value="F:antiporter activity"/>
    <property type="evidence" value="ECO:0007669"/>
    <property type="project" value="InterPro"/>
</dbReference>
<dbReference type="InterPro" id="IPR006153">
    <property type="entry name" value="Cation/H_exchanger_TM"/>
</dbReference>
<gene>
    <name evidence="9" type="ORF">AOC33_04760</name>
</gene>
<feature type="transmembrane region" description="Helical" evidence="7">
    <location>
        <begin position="6"/>
        <end position="27"/>
    </location>
</feature>
<feature type="transmembrane region" description="Helical" evidence="7">
    <location>
        <begin position="221"/>
        <end position="237"/>
    </location>
</feature>
<comment type="caution">
    <text evidence="9">The sequence shown here is derived from an EMBL/GenBank/DDBJ whole genome shotgun (WGS) entry which is preliminary data.</text>
</comment>
<name>A0A229FXS9_9BURK</name>
<feature type="transmembrane region" description="Helical" evidence="7">
    <location>
        <begin position="119"/>
        <end position="137"/>
    </location>
</feature>
<sequence length="592" mass="65251">MHGVDFIKDLAVIMLTAGVVTVIFHYLKQPVVLGYIIAGLIIGPYTTAVPFISDEKTIKTLGELGVVFLMFGLGLEFSLRKLAKVGATAFVAAITQIVLLIWVGYEIGRFFSWSPMDSIFLGAMMAISSTTITVKALEELGLKKEKFAHLIYGILIVEDILAISLIVMLTGIATTGQLAAVDAAMTIGELILFMTISLAAGILLIPRLLNVVAKFHRKEMLLVTVLGLCFGFCLLVIKMEYSVALGAFLIGAIMAESRHIHSIEKLIEPVKDMFIAIFFVTIGLLLDPGVIWKYAIPIALISFTVIAIKVVSCSMGTFITGHDGRTSMRVGMGKAQIGEFSFIIASLGLTLNVTSDFLYPIVVAVSTITTLFTPYLIKGSDPMSDWMGKRIPNPIKNVFVQYSEWLGQIRSDDQMRSDIRPFVRRITFHVFVNACVVITLFLSATKVFTFINGYVDTGHLVWFTEIYQQAFMWATSLLLSAPFLFAIYKKLEALGMLLADARLHSNHHSSEDTIATQMLFTQLMPVLAIVSLMILVSALSSSIFPPVGMLFILAILMGTVIYLLRKQLMKIHTKLQVALTESFKENSQTPQP</sequence>
<evidence type="ECO:0000256" key="6">
    <source>
        <dbReference type="ARBA" id="ARBA00023136"/>
    </source>
</evidence>
<proteinExistence type="inferred from homology"/>
<keyword evidence="6 7" id="KW-0472">Membrane</keyword>
<feature type="transmembrane region" description="Helical" evidence="7">
    <location>
        <begin position="58"/>
        <end position="75"/>
    </location>
</feature>
<evidence type="ECO:0000256" key="3">
    <source>
        <dbReference type="ARBA" id="ARBA00022448"/>
    </source>
</evidence>
<accession>A0A229FXS9</accession>
<dbReference type="Gene3D" id="1.20.1530.20">
    <property type="match status" value="1"/>
</dbReference>
<protein>
    <submittedName>
        <fullName evidence="9">Cation/H(+) antiporter</fullName>
    </submittedName>
</protein>
<evidence type="ECO:0000256" key="1">
    <source>
        <dbReference type="ARBA" id="ARBA00004141"/>
    </source>
</evidence>
<dbReference type="PANTHER" id="PTHR42751">
    <property type="entry name" value="SODIUM/HYDROGEN EXCHANGER FAMILY/TRKA DOMAIN PROTEIN"/>
    <property type="match status" value="1"/>
</dbReference>
<dbReference type="GO" id="GO:1902600">
    <property type="term" value="P:proton transmembrane transport"/>
    <property type="evidence" value="ECO:0007669"/>
    <property type="project" value="InterPro"/>
</dbReference>
<evidence type="ECO:0000313" key="10">
    <source>
        <dbReference type="Proteomes" id="UP000215188"/>
    </source>
</evidence>
<evidence type="ECO:0000259" key="8">
    <source>
        <dbReference type="Pfam" id="PF00999"/>
    </source>
</evidence>
<feature type="transmembrane region" description="Helical" evidence="7">
    <location>
        <begin position="357"/>
        <end position="377"/>
    </location>
</feature>
<dbReference type="AlphaFoldDB" id="A0A229FXS9"/>
<feature type="transmembrane region" description="Helical" evidence="7">
    <location>
        <begin position="149"/>
        <end position="170"/>
    </location>
</feature>